<dbReference type="EMBL" id="JBANFI010000007">
    <property type="protein sequence ID" value="MFK7161658.1"/>
    <property type="molecule type" value="Genomic_DNA"/>
</dbReference>
<sequence length="192" mass="20932">MKAMIETPVFLQDAQDILTEQGFTTSQIWYHGTSSALVPAILEQGLKRSGDQALAALEQKTLATIGDQYQPAVEPVFLTPSQELAYYWACQTVRRRGVRFAGEETPVVLALTLPADVAQQVRPDVGAASLLLLDEGEAYLAYLASIYQRLGLNPPEIDLAKAAREDYLQQLGMAYLDADLPASCVSLCQPSI</sequence>
<name>A0ABW8Q1D9_9GAMM</name>
<dbReference type="Proteomes" id="UP001621714">
    <property type="component" value="Unassembled WGS sequence"/>
</dbReference>
<proteinExistence type="predicted"/>
<evidence type="ECO:0000313" key="2">
    <source>
        <dbReference type="Proteomes" id="UP001621714"/>
    </source>
</evidence>
<evidence type="ECO:0000313" key="1">
    <source>
        <dbReference type="EMBL" id="MFK7161658.1"/>
    </source>
</evidence>
<reference evidence="1 2" key="1">
    <citation type="submission" date="2024-02" db="EMBL/GenBank/DDBJ databases">
        <title>Marinospirillum sp. MEB 164 isolated from Lonar lake sediment.</title>
        <authorList>
            <person name="Joshi A."/>
            <person name="Thite S."/>
        </authorList>
    </citation>
    <scope>NUCLEOTIDE SEQUENCE [LARGE SCALE GENOMIC DNA]</scope>
    <source>
        <strain evidence="1 2">MEB164</strain>
    </source>
</reference>
<protein>
    <submittedName>
        <fullName evidence="1">Uncharacterized protein</fullName>
    </submittedName>
</protein>
<accession>A0ABW8Q1D9</accession>
<keyword evidence="2" id="KW-1185">Reference proteome</keyword>
<gene>
    <name evidence="1" type="ORF">V6U78_11480</name>
</gene>
<dbReference type="RefSeq" id="WP_405340901.1">
    <property type="nucleotide sequence ID" value="NZ_JBANFI010000007.1"/>
</dbReference>
<comment type="caution">
    <text evidence="1">The sequence shown here is derived from an EMBL/GenBank/DDBJ whole genome shotgun (WGS) entry which is preliminary data.</text>
</comment>
<organism evidence="1 2">
    <name type="scientific">Marinospirillum alkalitolerans</name>
    <dbReference type="NCBI Taxonomy" id="3123374"/>
    <lineage>
        <taxon>Bacteria</taxon>
        <taxon>Pseudomonadati</taxon>
        <taxon>Pseudomonadota</taxon>
        <taxon>Gammaproteobacteria</taxon>
        <taxon>Oceanospirillales</taxon>
        <taxon>Oceanospirillaceae</taxon>
        <taxon>Marinospirillum</taxon>
    </lineage>
</organism>